<proteinExistence type="predicted"/>
<evidence type="ECO:0000313" key="3">
    <source>
        <dbReference type="EMBL" id="MBB6714171.1"/>
    </source>
</evidence>
<reference evidence="4 5" key="1">
    <citation type="submission" date="2016-10" db="EMBL/GenBank/DDBJ databases">
        <authorList>
            <person name="de Groot N.N."/>
        </authorList>
    </citation>
    <scope>NUCLEOTIDE SEQUENCE [LARGE SCALE GENOMIC DNA]</scope>
    <source>
        <strain evidence="4 5">DSM 12272</strain>
    </source>
</reference>
<organism evidence="4 5">
    <name type="scientific">Clostridium gasigenes</name>
    <dbReference type="NCBI Taxonomy" id="94869"/>
    <lineage>
        <taxon>Bacteria</taxon>
        <taxon>Bacillati</taxon>
        <taxon>Bacillota</taxon>
        <taxon>Clostridia</taxon>
        <taxon>Eubacteriales</taxon>
        <taxon>Clostridiaceae</taxon>
        <taxon>Clostridium</taxon>
    </lineage>
</organism>
<dbReference type="Gene3D" id="3.90.1010.20">
    <property type="match status" value="1"/>
</dbReference>
<feature type="signal peptide" evidence="1">
    <location>
        <begin position="1"/>
        <end position="21"/>
    </location>
</feature>
<dbReference type="InterPro" id="IPR007329">
    <property type="entry name" value="FMN-bd"/>
</dbReference>
<accession>A0A1H0VT46</accession>
<dbReference type="GO" id="GO:0010181">
    <property type="term" value="F:FMN binding"/>
    <property type="evidence" value="ECO:0007669"/>
    <property type="project" value="InterPro"/>
</dbReference>
<evidence type="ECO:0000313" key="4">
    <source>
        <dbReference type="EMBL" id="SDP81544.1"/>
    </source>
</evidence>
<keyword evidence="1" id="KW-0732">Signal</keyword>
<dbReference type="GO" id="GO:0016020">
    <property type="term" value="C:membrane"/>
    <property type="evidence" value="ECO:0007669"/>
    <property type="project" value="InterPro"/>
</dbReference>
<gene>
    <name evidence="3" type="ORF">H7E68_05405</name>
    <name evidence="4" type="ORF">SAMN04488529_11923</name>
</gene>
<dbReference type="Proteomes" id="UP000198597">
    <property type="component" value="Unassembled WGS sequence"/>
</dbReference>
<protein>
    <submittedName>
        <fullName evidence="3">FMN-binding protein</fullName>
    </submittedName>
    <submittedName>
        <fullName evidence="4">Major membrane immunogen, membrane-anchored lipoprotein</fullName>
    </submittedName>
</protein>
<dbReference type="PROSITE" id="PS51257">
    <property type="entry name" value="PROKAR_LIPOPROTEIN"/>
    <property type="match status" value="1"/>
</dbReference>
<dbReference type="EMBL" id="FNJM01000019">
    <property type="protein sequence ID" value="SDP81544.1"/>
    <property type="molecule type" value="Genomic_DNA"/>
</dbReference>
<dbReference type="OrthoDB" id="1937675at2"/>
<evidence type="ECO:0000259" key="2">
    <source>
        <dbReference type="SMART" id="SM00900"/>
    </source>
</evidence>
<feature type="domain" description="FMN-binding" evidence="2">
    <location>
        <begin position="47"/>
        <end position="139"/>
    </location>
</feature>
<dbReference type="RefSeq" id="WP_089973200.1">
    <property type="nucleotide sequence ID" value="NZ_FNJM01000019.1"/>
</dbReference>
<name>A0A1H0VT46_9CLOT</name>
<evidence type="ECO:0000256" key="1">
    <source>
        <dbReference type="SAM" id="SignalP"/>
    </source>
</evidence>
<evidence type="ECO:0000313" key="5">
    <source>
        <dbReference type="Proteomes" id="UP000198597"/>
    </source>
</evidence>
<evidence type="ECO:0000313" key="6">
    <source>
        <dbReference type="Proteomes" id="UP000585258"/>
    </source>
</evidence>
<dbReference type="SMART" id="SM00900">
    <property type="entry name" value="FMN_bind"/>
    <property type="match status" value="1"/>
</dbReference>
<dbReference type="EMBL" id="JACKWY010000003">
    <property type="protein sequence ID" value="MBB6714171.1"/>
    <property type="molecule type" value="Genomic_DNA"/>
</dbReference>
<feature type="chain" id="PRO_5038295045" evidence="1">
    <location>
        <begin position="22"/>
        <end position="140"/>
    </location>
</feature>
<sequence length="140" mass="14636">MKSNKILSLLAVAALATTVLVGCGSKDEAKALKDGKYEANSTADERGFVGQVNIEVKDGKIATVKYDEINAEGVAKSTDEAYNAKMKEFGSASNPKEAFPKLEAALIEKQDATAVDAVTAVTTSSDSFKTLAAKALESAK</sequence>
<dbReference type="AlphaFoldDB" id="A0A1H0VT46"/>
<dbReference type="Proteomes" id="UP000585258">
    <property type="component" value="Unassembled WGS sequence"/>
</dbReference>
<keyword evidence="4" id="KW-0449">Lipoprotein</keyword>
<keyword evidence="5" id="KW-1185">Reference proteome</keyword>
<dbReference type="STRING" id="94869.SAMN04488529_11923"/>
<reference evidence="3 6" key="2">
    <citation type="submission" date="2020-08" db="EMBL/GenBank/DDBJ databases">
        <title>Clostridia isolated from Swiss meat.</title>
        <authorList>
            <person name="Wambui J."/>
            <person name="Stevens M.J.A."/>
            <person name="Stephan R."/>
        </authorList>
    </citation>
    <scope>NUCLEOTIDE SEQUENCE [LARGE SCALE GENOMIC DNA]</scope>
    <source>
        <strain evidence="3 6">CM001</strain>
    </source>
</reference>